<evidence type="ECO:0008006" key="4">
    <source>
        <dbReference type="Google" id="ProtNLM"/>
    </source>
</evidence>
<organism evidence="2 3">
    <name type="scientific">Archangium gephyra</name>
    <dbReference type="NCBI Taxonomy" id="48"/>
    <lineage>
        <taxon>Bacteria</taxon>
        <taxon>Pseudomonadati</taxon>
        <taxon>Myxococcota</taxon>
        <taxon>Myxococcia</taxon>
        <taxon>Myxococcales</taxon>
        <taxon>Cystobacterineae</taxon>
        <taxon>Archangiaceae</taxon>
        <taxon>Archangium</taxon>
    </lineage>
</organism>
<keyword evidence="1" id="KW-1133">Transmembrane helix</keyword>
<feature type="transmembrane region" description="Helical" evidence="1">
    <location>
        <begin position="316"/>
        <end position="336"/>
    </location>
</feature>
<name>A0A2W5TS24_9BACT</name>
<feature type="transmembrane region" description="Helical" evidence="1">
    <location>
        <begin position="163"/>
        <end position="182"/>
    </location>
</feature>
<evidence type="ECO:0000313" key="3">
    <source>
        <dbReference type="Proteomes" id="UP000249061"/>
    </source>
</evidence>
<comment type="caution">
    <text evidence="2">The sequence shown here is derived from an EMBL/GenBank/DDBJ whole genome shotgun (WGS) entry which is preliminary data.</text>
</comment>
<feature type="transmembrane region" description="Helical" evidence="1">
    <location>
        <begin position="510"/>
        <end position="530"/>
    </location>
</feature>
<feature type="transmembrane region" description="Helical" evidence="1">
    <location>
        <begin position="428"/>
        <end position="452"/>
    </location>
</feature>
<feature type="transmembrane region" description="Helical" evidence="1">
    <location>
        <begin position="343"/>
        <end position="365"/>
    </location>
</feature>
<dbReference type="AlphaFoldDB" id="A0A2W5TS24"/>
<evidence type="ECO:0000313" key="2">
    <source>
        <dbReference type="EMBL" id="PZR16143.1"/>
    </source>
</evidence>
<feature type="transmembrane region" description="Helical" evidence="1">
    <location>
        <begin position="105"/>
        <end position="124"/>
    </location>
</feature>
<evidence type="ECO:0000256" key="1">
    <source>
        <dbReference type="SAM" id="Phobius"/>
    </source>
</evidence>
<feature type="transmembrane region" description="Helical" evidence="1">
    <location>
        <begin position="6"/>
        <end position="26"/>
    </location>
</feature>
<dbReference type="EMBL" id="QFQP01000004">
    <property type="protein sequence ID" value="PZR16143.1"/>
    <property type="molecule type" value="Genomic_DNA"/>
</dbReference>
<feature type="transmembrane region" description="Helical" evidence="1">
    <location>
        <begin position="67"/>
        <end position="84"/>
    </location>
</feature>
<keyword evidence="1" id="KW-0472">Membrane</keyword>
<gene>
    <name evidence="2" type="ORF">DI536_07585</name>
</gene>
<feature type="transmembrane region" description="Helical" evidence="1">
    <location>
        <begin position="537"/>
        <end position="556"/>
    </location>
</feature>
<feature type="transmembrane region" description="Helical" evidence="1">
    <location>
        <begin position="576"/>
        <end position="593"/>
    </location>
</feature>
<keyword evidence="1" id="KW-0812">Transmembrane</keyword>
<accession>A0A2W5TS24</accession>
<feature type="transmembrane region" description="Helical" evidence="1">
    <location>
        <begin position="605"/>
        <end position="622"/>
    </location>
</feature>
<dbReference type="Proteomes" id="UP000249061">
    <property type="component" value="Unassembled WGS sequence"/>
</dbReference>
<protein>
    <recommendedName>
        <fullName evidence="4">DUF2029 domain-containing protein</fullName>
    </recommendedName>
</protein>
<reference evidence="2 3" key="1">
    <citation type="submission" date="2017-08" db="EMBL/GenBank/DDBJ databases">
        <title>Infants hospitalized years apart are colonized by the same room-sourced microbial strains.</title>
        <authorList>
            <person name="Brooks B."/>
            <person name="Olm M.R."/>
            <person name="Firek B.A."/>
            <person name="Baker R."/>
            <person name="Thomas B.C."/>
            <person name="Morowitz M.J."/>
            <person name="Banfield J.F."/>
        </authorList>
    </citation>
    <scope>NUCLEOTIDE SEQUENCE [LARGE SCALE GENOMIC DNA]</scope>
    <source>
        <strain evidence="2">S2_003_000_R2_14</strain>
    </source>
</reference>
<feature type="transmembrane region" description="Helical" evidence="1">
    <location>
        <begin position="38"/>
        <end position="55"/>
    </location>
</feature>
<sequence length="633" mass="70887">MNHYLSGILKIILLEGSIALLLIDAVARERFTLARARAHGILAGLMVFGWANWGLPRGNIEVSRTLASIPIIVFCGFVIGLAFSRNRDERLAALQKWLADDVTRARTWGAIVGLVASLTVSAVFDWLPPSSLWVLLTVVTMAMGARLAPTLKFSPGLVRNSKVLAFALTVMLSAGWVGIGVSKGKLPLIHNWEQFHFYLGAKYQAEVGWFNLYKATIIADRESVNVLGNVGQTRDLTTFDMVPVDAVLRESDAVKSRFSAERWEAFKADWVQMTRLWNINWSNVISDHGNSNSPAWAIFAAPLTRIVPLTYEGQALLGWLDMLLMLGLWLTVWQVFGHRVASIGLFMWAAEPIVFDYLAGSILRWDWLFATGMAACFVKLKKWDAAGAFFGFALATKLFPLFFGVALGIRALLEFRKTKKFDAQYLKFLRGTVIAGAVTVAVSTAMFGVGAWKEYAQRIQVSQTEKFYAIQYSLKSVYLQHAANPVQTWAQAIFPADIAQRRNDVDIKDYSFGFLIARLAFTALIVVLLRRANDVEAFVMGPLLVFTWLTVNMYYWNMLGLLALGLAMRAERQRPALGMLIGFHAIFIVFYVYQHLNRGLTEGYAVAWMITLLTIVTAWWEWSDAKDEAEVTA</sequence>
<proteinExistence type="predicted"/>
<feature type="transmembrane region" description="Helical" evidence="1">
    <location>
        <begin position="385"/>
        <end position="407"/>
    </location>
</feature>